<evidence type="ECO:0000313" key="2">
    <source>
        <dbReference type="EMBL" id="GAA4440605.1"/>
    </source>
</evidence>
<reference evidence="3" key="1">
    <citation type="journal article" date="2019" name="Int. J. Syst. Evol. Microbiol.">
        <title>The Global Catalogue of Microorganisms (GCM) 10K type strain sequencing project: providing services to taxonomists for standard genome sequencing and annotation.</title>
        <authorList>
            <consortium name="The Broad Institute Genomics Platform"/>
            <consortium name="The Broad Institute Genome Sequencing Center for Infectious Disease"/>
            <person name="Wu L."/>
            <person name="Ma J."/>
        </authorList>
    </citation>
    <scope>NUCLEOTIDE SEQUENCE [LARGE SCALE GENOMIC DNA]</scope>
    <source>
        <strain evidence="3">JCM 31920</strain>
    </source>
</reference>
<sequence>MWLEKDSATHSSDREMENTRFKRFFGALLTVIGILLVLFACVAFLSDKPVFGLEITKWETLVPFVVGALFMIPGVSLISNS</sequence>
<feature type="transmembrane region" description="Helical" evidence="1">
    <location>
        <begin position="58"/>
        <end position="78"/>
    </location>
</feature>
<comment type="caution">
    <text evidence="2">The sequence shown here is derived from an EMBL/GenBank/DDBJ whole genome shotgun (WGS) entry which is preliminary data.</text>
</comment>
<evidence type="ECO:0000256" key="1">
    <source>
        <dbReference type="SAM" id="Phobius"/>
    </source>
</evidence>
<keyword evidence="1" id="KW-1133">Transmembrane helix</keyword>
<dbReference type="EMBL" id="BAABEY010000024">
    <property type="protein sequence ID" value="GAA4440605.1"/>
    <property type="molecule type" value="Genomic_DNA"/>
</dbReference>
<accession>A0ABP8M0U8</accession>
<proteinExistence type="predicted"/>
<keyword evidence="1" id="KW-0472">Membrane</keyword>
<protein>
    <submittedName>
        <fullName evidence="2">Uncharacterized protein</fullName>
    </submittedName>
</protein>
<dbReference type="Proteomes" id="UP001501508">
    <property type="component" value="Unassembled WGS sequence"/>
</dbReference>
<evidence type="ECO:0000313" key="3">
    <source>
        <dbReference type="Proteomes" id="UP001501508"/>
    </source>
</evidence>
<feature type="transmembrane region" description="Helical" evidence="1">
    <location>
        <begin position="24"/>
        <end position="46"/>
    </location>
</feature>
<organism evidence="2 3">
    <name type="scientific">Ravibacter arvi</name>
    <dbReference type="NCBI Taxonomy" id="2051041"/>
    <lineage>
        <taxon>Bacteria</taxon>
        <taxon>Pseudomonadati</taxon>
        <taxon>Bacteroidota</taxon>
        <taxon>Cytophagia</taxon>
        <taxon>Cytophagales</taxon>
        <taxon>Spirosomataceae</taxon>
        <taxon>Ravibacter</taxon>
    </lineage>
</organism>
<gene>
    <name evidence="2" type="ORF">GCM10023091_24480</name>
</gene>
<name>A0ABP8M0U8_9BACT</name>
<keyword evidence="3" id="KW-1185">Reference proteome</keyword>
<keyword evidence="1" id="KW-0812">Transmembrane</keyword>